<dbReference type="PANTHER" id="PTHR10846">
    <property type="entry name" value="SODIUM/POTASSIUM/CALCIUM EXCHANGER"/>
    <property type="match status" value="1"/>
</dbReference>
<evidence type="ECO:0000313" key="8">
    <source>
        <dbReference type="Proteomes" id="UP000191931"/>
    </source>
</evidence>
<keyword evidence="3 5" id="KW-1133">Transmembrane helix</keyword>
<dbReference type="Pfam" id="PF01699">
    <property type="entry name" value="Na_Ca_ex"/>
    <property type="match status" value="2"/>
</dbReference>
<dbReference type="RefSeq" id="WP_080806372.1">
    <property type="nucleotide sequence ID" value="NZ_LT828553.1"/>
</dbReference>
<feature type="domain" description="Sodium/calcium exchanger membrane region" evidence="6">
    <location>
        <begin position="212"/>
        <end position="360"/>
    </location>
</feature>
<evidence type="ECO:0000256" key="4">
    <source>
        <dbReference type="ARBA" id="ARBA00023136"/>
    </source>
</evidence>
<reference evidence="7 8" key="1">
    <citation type="submission" date="2017-03" db="EMBL/GenBank/DDBJ databases">
        <authorList>
            <person name="Afonso C.L."/>
            <person name="Miller P.J."/>
            <person name="Scott M.A."/>
            <person name="Spackman E."/>
            <person name="Goraichik I."/>
            <person name="Dimitrov K.M."/>
            <person name="Suarez D.L."/>
            <person name="Swayne D.E."/>
        </authorList>
    </citation>
    <scope>NUCLEOTIDE SEQUENCE [LARGE SCALE GENOMIC DNA]</scope>
    <source>
        <strain evidence="7">PRJEB14757</strain>
    </source>
</reference>
<dbReference type="InterPro" id="IPR004481">
    <property type="entry name" value="K/Na/Ca-exchanger"/>
</dbReference>
<evidence type="ECO:0000259" key="6">
    <source>
        <dbReference type="Pfam" id="PF01699"/>
    </source>
</evidence>
<feature type="transmembrane region" description="Helical" evidence="5">
    <location>
        <begin position="320"/>
        <end position="338"/>
    </location>
</feature>
<dbReference type="GO" id="GO:0160147">
    <property type="term" value="F:tRNA pseudouridine(38-40) synthase activity"/>
    <property type="evidence" value="ECO:0007669"/>
    <property type="project" value="UniProtKB-EC"/>
</dbReference>
<dbReference type="Proteomes" id="UP000191931">
    <property type="component" value="Unassembled WGS sequence"/>
</dbReference>
<evidence type="ECO:0000256" key="2">
    <source>
        <dbReference type="ARBA" id="ARBA00022692"/>
    </source>
</evidence>
<feature type="transmembrane region" description="Helical" evidence="5">
    <location>
        <begin position="285"/>
        <end position="308"/>
    </location>
</feature>
<proteinExistence type="predicted"/>
<dbReference type="GO" id="GO:0006874">
    <property type="term" value="P:intracellular calcium ion homeostasis"/>
    <property type="evidence" value="ECO:0007669"/>
    <property type="project" value="TreeGrafter"/>
</dbReference>
<feature type="transmembrane region" description="Helical" evidence="5">
    <location>
        <begin position="345"/>
        <end position="362"/>
    </location>
</feature>
<evidence type="ECO:0000256" key="3">
    <source>
        <dbReference type="ARBA" id="ARBA00022989"/>
    </source>
</evidence>
<keyword evidence="7" id="KW-0413">Isomerase</keyword>
<feature type="transmembrane region" description="Helical" evidence="5">
    <location>
        <begin position="81"/>
        <end position="99"/>
    </location>
</feature>
<protein>
    <submittedName>
        <fullName evidence="7">tRNA pseudouridine synthase A</fullName>
        <ecNumber evidence="7">5.4.99.12</ecNumber>
    </submittedName>
</protein>
<dbReference type="GO" id="GO:0005262">
    <property type="term" value="F:calcium channel activity"/>
    <property type="evidence" value="ECO:0007669"/>
    <property type="project" value="TreeGrafter"/>
</dbReference>
<dbReference type="AlphaFoldDB" id="A0A1W1HAH8"/>
<feature type="transmembrane region" description="Helical" evidence="5">
    <location>
        <begin position="212"/>
        <end position="231"/>
    </location>
</feature>
<sequence>MTTIVFIALAAFSSWLIAKSCDGFEDAADYLGRNMTEGTKGATINAVGSSMPELWVTFIYLFLFRDTTGFSGGIGTTAGSAVFNSMVIPSLVILAVLIKSSDTVIQVSKKVVLRDGLTLIFAELILIVTLGDTLYWYHGFMFMMIYVAYAIYIIIRHRINRNGNAQAHDETGEEENDEDDEEEFSGSKLKAFLTVNLTHAVLGNDEIKTSNATILLAVSTAYIATACWILVYACEHIGISLGIHGYFVAVILAAAASSVPDTILSIKDARKGNYDDAVSNALGSNIFDICFALGAPLFLYTVIFGPIVMPPEMINHIVELRILLLLLTIATFIAFLSFKKMTKGMAYLLLFMYSLFVLYVAGRAGEVGIANSVADMLHFIQGVIQ</sequence>
<name>A0A1W1HAH8_9BACT</name>
<dbReference type="EMBL" id="FWEV01000089">
    <property type="protein sequence ID" value="SLM29405.1"/>
    <property type="molecule type" value="Genomic_DNA"/>
</dbReference>
<comment type="subcellular location">
    <subcellularLocation>
        <location evidence="1">Membrane</location>
        <topology evidence="1">Multi-pass membrane protein</topology>
    </subcellularLocation>
</comment>
<feature type="transmembrane region" description="Helical" evidence="5">
    <location>
        <begin position="111"/>
        <end position="130"/>
    </location>
</feature>
<dbReference type="EC" id="5.4.99.12" evidence="7"/>
<evidence type="ECO:0000313" key="7">
    <source>
        <dbReference type="EMBL" id="SLM29405.1"/>
    </source>
</evidence>
<feature type="transmembrane region" description="Helical" evidence="5">
    <location>
        <begin position="136"/>
        <end position="155"/>
    </location>
</feature>
<dbReference type="Gene3D" id="1.20.1420.30">
    <property type="entry name" value="NCX, central ion-binding region"/>
    <property type="match status" value="2"/>
</dbReference>
<accession>A0A1W1HAH8</accession>
<gene>
    <name evidence="7" type="ORF">MTBBW1_1790030</name>
</gene>
<feature type="domain" description="Sodium/calcium exchanger membrane region" evidence="6">
    <location>
        <begin position="7"/>
        <end position="154"/>
    </location>
</feature>
<evidence type="ECO:0000256" key="1">
    <source>
        <dbReference type="ARBA" id="ARBA00004141"/>
    </source>
</evidence>
<keyword evidence="8" id="KW-1185">Reference proteome</keyword>
<dbReference type="InterPro" id="IPR004837">
    <property type="entry name" value="NaCa_Exmemb"/>
</dbReference>
<keyword evidence="2 5" id="KW-0812">Transmembrane</keyword>
<organism evidence="7 8">
    <name type="scientific">Desulfamplus magnetovallimortis</name>
    <dbReference type="NCBI Taxonomy" id="1246637"/>
    <lineage>
        <taxon>Bacteria</taxon>
        <taxon>Pseudomonadati</taxon>
        <taxon>Thermodesulfobacteriota</taxon>
        <taxon>Desulfobacteria</taxon>
        <taxon>Desulfobacterales</taxon>
        <taxon>Desulfobacteraceae</taxon>
        <taxon>Desulfamplus</taxon>
    </lineage>
</organism>
<keyword evidence="4 5" id="KW-0472">Membrane</keyword>
<dbReference type="GO" id="GO:0008273">
    <property type="term" value="F:calcium, potassium:sodium antiporter activity"/>
    <property type="evidence" value="ECO:0007669"/>
    <property type="project" value="TreeGrafter"/>
</dbReference>
<dbReference type="PANTHER" id="PTHR10846:SF8">
    <property type="entry name" value="INNER MEMBRANE PROTEIN YRBG"/>
    <property type="match status" value="1"/>
</dbReference>
<feature type="transmembrane region" description="Helical" evidence="5">
    <location>
        <begin position="243"/>
        <end position="264"/>
    </location>
</feature>
<dbReference type="OrthoDB" id="9794225at2"/>
<dbReference type="GO" id="GO:0005886">
    <property type="term" value="C:plasma membrane"/>
    <property type="evidence" value="ECO:0007669"/>
    <property type="project" value="TreeGrafter"/>
</dbReference>
<evidence type="ECO:0000256" key="5">
    <source>
        <dbReference type="SAM" id="Phobius"/>
    </source>
</evidence>
<dbReference type="STRING" id="1246637.MTBBW1_1790030"/>
<dbReference type="InterPro" id="IPR044880">
    <property type="entry name" value="NCX_ion-bd_dom_sf"/>
</dbReference>